<name>A0ABV4TT30_9GAMM</name>
<proteinExistence type="predicted"/>
<protein>
    <submittedName>
        <fullName evidence="2">ABC-type transport auxiliary lipoprotein family protein</fullName>
    </submittedName>
</protein>
<gene>
    <name evidence="2" type="ORF">ACERLL_02635</name>
</gene>
<feature type="domain" description="ABC-type transport auxiliary lipoprotein component" evidence="1">
    <location>
        <begin position="41"/>
        <end position="195"/>
    </location>
</feature>
<dbReference type="Pfam" id="PF03886">
    <property type="entry name" value="ABC_trans_aux"/>
    <property type="match status" value="1"/>
</dbReference>
<dbReference type="Gene3D" id="3.40.50.10610">
    <property type="entry name" value="ABC-type transport auxiliary lipoprotein component"/>
    <property type="match status" value="1"/>
</dbReference>
<keyword evidence="3" id="KW-1185">Reference proteome</keyword>
<accession>A0ABV4TT30</accession>
<dbReference type="RefSeq" id="WP_373654508.1">
    <property type="nucleotide sequence ID" value="NZ_JBGUAW010000002.1"/>
</dbReference>
<comment type="caution">
    <text evidence="2">The sequence shown here is derived from an EMBL/GenBank/DDBJ whole genome shotgun (WGS) entry which is preliminary data.</text>
</comment>
<dbReference type="SUPFAM" id="SSF159594">
    <property type="entry name" value="XCC0632-like"/>
    <property type="match status" value="1"/>
</dbReference>
<dbReference type="Proteomes" id="UP001575181">
    <property type="component" value="Unassembled WGS sequence"/>
</dbReference>
<reference evidence="2 3" key="1">
    <citation type="submission" date="2024-08" db="EMBL/GenBank/DDBJ databases">
        <title>Whole-genome sequencing of halo(alkali)philic microorganisms from hypersaline lakes.</title>
        <authorList>
            <person name="Sorokin D.Y."/>
            <person name="Merkel A.Y."/>
            <person name="Messina E."/>
            <person name="Yakimov M."/>
        </authorList>
    </citation>
    <scope>NUCLEOTIDE SEQUENCE [LARGE SCALE GENOMIC DNA]</scope>
    <source>
        <strain evidence="2 3">Cl-TMA</strain>
    </source>
</reference>
<sequence length="213" mass="23116">MTTRLLALVAVLLAALPLGGCISLSAQSEDKAPSLYLLNALPPRQSGVEKPEGRPTSLVVELPQVAPGLATDRIALIRGGQRLDYFANARWAQSLPELLQAFFAESLEHRLPRVRVGTPTEVSSADYRLQVAVRDFQAVYRKGLETAPELQVTLVATLSRPGNGKTLVQVREVRERRASANRLGSVVVGLEELLEDAYTAVLDALRPEMGPRG</sequence>
<dbReference type="InterPro" id="IPR005586">
    <property type="entry name" value="ABC_trans_aux"/>
</dbReference>
<dbReference type="EMBL" id="JBGUAW010000002">
    <property type="protein sequence ID" value="MFA9459720.1"/>
    <property type="molecule type" value="Genomic_DNA"/>
</dbReference>
<organism evidence="2 3">
    <name type="scientific">Thiohalorhabdus methylotrophus</name>
    <dbReference type="NCBI Taxonomy" id="3242694"/>
    <lineage>
        <taxon>Bacteria</taxon>
        <taxon>Pseudomonadati</taxon>
        <taxon>Pseudomonadota</taxon>
        <taxon>Gammaproteobacteria</taxon>
        <taxon>Thiohalorhabdales</taxon>
        <taxon>Thiohalorhabdaceae</taxon>
        <taxon>Thiohalorhabdus</taxon>
    </lineage>
</organism>
<keyword evidence="2" id="KW-0449">Lipoprotein</keyword>
<evidence type="ECO:0000313" key="2">
    <source>
        <dbReference type="EMBL" id="MFA9459720.1"/>
    </source>
</evidence>
<evidence type="ECO:0000259" key="1">
    <source>
        <dbReference type="Pfam" id="PF03886"/>
    </source>
</evidence>
<evidence type="ECO:0000313" key="3">
    <source>
        <dbReference type="Proteomes" id="UP001575181"/>
    </source>
</evidence>